<dbReference type="PRINTS" id="PR00723">
    <property type="entry name" value="SUBTILISIN"/>
</dbReference>
<keyword evidence="3" id="KW-0479">Metal-binding</keyword>
<feature type="active site" description="Charge relay system" evidence="6">
    <location>
        <position position="133"/>
    </location>
</feature>
<dbReference type="RefSeq" id="WP_135150846.1">
    <property type="nucleotide sequence ID" value="NZ_SOMN01000003.1"/>
</dbReference>
<reference evidence="10 11" key="1">
    <citation type="submission" date="2019-03" db="EMBL/GenBank/DDBJ databases">
        <title>Cohnella endophytica sp. nov., a novel endophytic bacterium isolated from bark of Sonneratia apetala.</title>
        <authorList>
            <person name="Tuo L."/>
        </authorList>
    </citation>
    <scope>NUCLEOTIDE SEQUENCE [LARGE SCALE GENOMIC DNA]</scope>
    <source>
        <strain evidence="10 11">CCTCC AB 208254</strain>
    </source>
</reference>
<evidence type="ECO:0000259" key="9">
    <source>
        <dbReference type="Pfam" id="PF00082"/>
    </source>
</evidence>
<evidence type="ECO:0000256" key="7">
    <source>
        <dbReference type="RuleBase" id="RU003355"/>
    </source>
</evidence>
<dbReference type="PROSITE" id="PS00138">
    <property type="entry name" value="SUBTILASE_SER"/>
    <property type="match status" value="1"/>
</dbReference>
<evidence type="ECO:0000256" key="4">
    <source>
        <dbReference type="ARBA" id="ARBA00022801"/>
    </source>
</evidence>
<dbReference type="PROSITE" id="PS00136">
    <property type="entry name" value="SUBTILASE_ASP"/>
    <property type="match status" value="1"/>
</dbReference>
<accession>A0A4Y8M580</accession>
<dbReference type="InterPro" id="IPR022398">
    <property type="entry name" value="Peptidase_S8_His-AS"/>
</dbReference>
<dbReference type="GO" id="GO:0004252">
    <property type="term" value="F:serine-type endopeptidase activity"/>
    <property type="evidence" value="ECO:0007669"/>
    <property type="project" value="UniProtKB-UniRule"/>
</dbReference>
<dbReference type="EMBL" id="SOMN01000003">
    <property type="protein sequence ID" value="TFE29932.1"/>
    <property type="molecule type" value="Genomic_DNA"/>
</dbReference>
<feature type="domain" description="Peptidase S8/S53" evidence="9">
    <location>
        <begin position="124"/>
        <end position="350"/>
    </location>
</feature>
<dbReference type="GO" id="GO:0006508">
    <property type="term" value="P:proteolysis"/>
    <property type="evidence" value="ECO:0007669"/>
    <property type="project" value="UniProtKB-KW"/>
</dbReference>
<keyword evidence="11" id="KW-1185">Reference proteome</keyword>
<dbReference type="InterPro" id="IPR050131">
    <property type="entry name" value="Peptidase_S8_subtilisin-like"/>
</dbReference>
<dbReference type="PROSITE" id="PS51892">
    <property type="entry name" value="SUBTILASE"/>
    <property type="match status" value="1"/>
</dbReference>
<protein>
    <submittedName>
        <fullName evidence="10">Peptidase S8</fullName>
    </submittedName>
</protein>
<dbReference type="InterPro" id="IPR015500">
    <property type="entry name" value="Peptidase_S8_subtilisin-rel"/>
</dbReference>
<dbReference type="AlphaFoldDB" id="A0A4Y8M580"/>
<evidence type="ECO:0000256" key="6">
    <source>
        <dbReference type="PROSITE-ProRule" id="PRU01240"/>
    </source>
</evidence>
<gene>
    <name evidence="10" type="ORF">E2980_03990</name>
</gene>
<keyword evidence="2 6" id="KW-0645">Protease</keyword>
<dbReference type="Gene3D" id="3.40.50.200">
    <property type="entry name" value="Peptidase S8/S53 domain"/>
    <property type="match status" value="1"/>
</dbReference>
<feature type="active site" description="Charge relay system" evidence="6">
    <location>
        <position position="162"/>
    </location>
</feature>
<dbReference type="PANTHER" id="PTHR43806:SF11">
    <property type="entry name" value="CEREVISIN-RELATED"/>
    <property type="match status" value="1"/>
</dbReference>
<dbReference type="PANTHER" id="PTHR43806">
    <property type="entry name" value="PEPTIDASE S8"/>
    <property type="match status" value="1"/>
</dbReference>
<dbReference type="SUPFAM" id="SSF52743">
    <property type="entry name" value="Subtilisin-like"/>
    <property type="match status" value="1"/>
</dbReference>
<evidence type="ECO:0000256" key="1">
    <source>
        <dbReference type="ARBA" id="ARBA00011073"/>
    </source>
</evidence>
<dbReference type="InterPro" id="IPR023828">
    <property type="entry name" value="Peptidase_S8_Ser-AS"/>
</dbReference>
<name>A0A4Y8M580_9BACL</name>
<dbReference type="InterPro" id="IPR034202">
    <property type="entry name" value="Subtilisin_Carlsberg-like"/>
</dbReference>
<evidence type="ECO:0000256" key="8">
    <source>
        <dbReference type="SAM" id="MobiDB-lite"/>
    </source>
</evidence>
<dbReference type="GO" id="GO:0046872">
    <property type="term" value="F:metal ion binding"/>
    <property type="evidence" value="ECO:0007669"/>
    <property type="project" value="UniProtKB-KW"/>
</dbReference>
<evidence type="ECO:0000256" key="5">
    <source>
        <dbReference type="ARBA" id="ARBA00022825"/>
    </source>
</evidence>
<organism evidence="10 11">
    <name type="scientific">Cohnella luojiensis</name>
    <dbReference type="NCBI Taxonomy" id="652876"/>
    <lineage>
        <taxon>Bacteria</taxon>
        <taxon>Bacillati</taxon>
        <taxon>Bacillota</taxon>
        <taxon>Bacilli</taxon>
        <taxon>Bacillales</taxon>
        <taxon>Paenibacillaceae</taxon>
        <taxon>Cohnella</taxon>
    </lineage>
</organism>
<dbReference type="Proteomes" id="UP000297900">
    <property type="component" value="Unassembled WGS sequence"/>
</dbReference>
<sequence>MNSLVMRLNRSVKNKPSPQTERRNIVFHRAADYRSCLKQLSAAGITPVKALDSVRLLCCHSDRRISWNRLRSHPSVAFVEKDRKVSAHGMQTSTARAKLVNKARFPWNVVRVKAPPVWPAANFGKGIKVAILDTGIARHPDLKIAGGVNTINGKSFSDDNGHGTHVAGIAAATGKIRIFGVAPKVKLYAVKVLNASGTGFISDIVEGIDWSLSRGIRIMNMSFGLTGESKLLRDAVRRARRRGAVIVASVGNSGTLLKQIDAPARYPETIAVAATTRGNRIASFSSRGRGIDLAAPGVNILSTWLRGTYRRESGTSMSTPHVTGAAALLRGIKRDLSAANVSRKLKKAALPIPGGINAAGSGLLQIAPAARTL</sequence>
<comment type="similarity">
    <text evidence="1 6 7">Belongs to the peptidase S8 family.</text>
</comment>
<evidence type="ECO:0000313" key="11">
    <source>
        <dbReference type="Proteomes" id="UP000297900"/>
    </source>
</evidence>
<dbReference type="Pfam" id="PF00082">
    <property type="entry name" value="Peptidase_S8"/>
    <property type="match status" value="1"/>
</dbReference>
<dbReference type="InterPro" id="IPR036852">
    <property type="entry name" value="Peptidase_S8/S53_dom_sf"/>
</dbReference>
<feature type="active site" description="Charge relay system" evidence="6">
    <location>
        <position position="316"/>
    </location>
</feature>
<dbReference type="CDD" id="cd07477">
    <property type="entry name" value="Peptidases_S8_Subtilisin_subset"/>
    <property type="match status" value="1"/>
</dbReference>
<dbReference type="InterPro" id="IPR000209">
    <property type="entry name" value="Peptidase_S8/S53_dom"/>
</dbReference>
<dbReference type="InterPro" id="IPR023827">
    <property type="entry name" value="Peptidase_S8_Asp-AS"/>
</dbReference>
<comment type="caution">
    <text evidence="10">The sequence shown here is derived from an EMBL/GenBank/DDBJ whole genome shotgun (WGS) entry which is preliminary data.</text>
</comment>
<keyword evidence="4 6" id="KW-0378">Hydrolase</keyword>
<evidence type="ECO:0000256" key="3">
    <source>
        <dbReference type="ARBA" id="ARBA00022723"/>
    </source>
</evidence>
<feature type="region of interest" description="Disordered" evidence="8">
    <location>
        <begin position="1"/>
        <end position="21"/>
    </location>
</feature>
<dbReference type="OrthoDB" id="9798386at2"/>
<keyword evidence="5 6" id="KW-0720">Serine protease</keyword>
<dbReference type="PROSITE" id="PS00137">
    <property type="entry name" value="SUBTILASE_HIS"/>
    <property type="match status" value="1"/>
</dbReference>
<evidence type="ECO:0000256" key="2">
    <source>
        <dbReference type="ARBA" id="ARBA00022670"/>
    </source>
</evidence>
<proteinExistence type="inferred from homology"/>
<evidence type="ECO:0000313" key="10">
    <source>
        <dbReference type="EMBL" id="TFE29932.1"/>
    </source>
</evidence>